<reference evidence="1 2" key="2">
    <citation type="submission" date="2019-09" db="EMBL/GenBank/DDBJ databases">
        <authorList>
            <person name="Jin C."/>
        </authorList>
    </citation>
    <scope>NUCLEOTIDE SEQUENCE [LARGE SCALE GENOMIC DNA]</scope>
    <source>
        <strain evidence="1 2">BN140078</strain>
    </source>
</reference>
<keyword evidence="2" id="KW-1185">Reference proteome</keyword>
<protein>
    <submittedName>
        <fullName evidence="1">Uncharacterized protein</fullName>
    </submittedName>
</protein>
<reference evidence="1 2" key="1">
    <citation type="submission" date="2019-09" db="EMBL/GenBank/DDBJ databases">
        <title>Chitinophaga ginsengihumi sp. nov., isolated from soil of ginseng rhizosphere.</title>
        <authorList>
            <person name="Lee J."/>
        </authorList>
    </citation>
    <scope>NUCLEOTIDE SEQUENCE [LARGE SCALE GENOMIC DNA]</scope>
    <source>
        <strain evidence="1 2">BN140078</strain>
    </source>
</reference>
<organism evidence="1 2">
    <name type="scientific">Chitinophaga agrisoli</name>
    <dbReference type="NCBI Taxonomy" id="2607653"/>
    <lineage>
        <taxon>Bacteria</taxon>
        <taxon>Pseudomonadati</taxon>
        <taxon>Bacteroidota</taxon>
        <taxon>Chitinophagia</taxon>
        <taxon>Chitinophagales</taxon>
        <taxon>Chitinophagaceae</taxon>
        <taxon>Chitinophaga</taxon>
    </lineage>
</organism>
<dbReference type="EMBL" id="VUOC01000002">
    <property type="protein sequence ID" value="KAA2242796.1"/>
    <property type="molecule type" value="Genomic_DNA"/>
</dbReference>
<proteinExistence type="predicted"/>
<evidence type="ECO:0000313" key="1">
    <source>
        <dbReference type="EMBL" id="KAA2242796.1"/>
    </source>
</evidence>
<comment type="caution">
    <text evidence="1">The sequence shown here is derived from an EMBL/GenBank/DDBJ whole genome shotgun (WGS) entry which is preliminary data.</text>
</comment>
<dbReference type="Proteomes" id="UP000324611">
    <property type="component" value="Unassembled WGS sequence"/>
</dbReference>
<sequence>MAIRTFTAVFGQSIFDVCLNCYGSLDLLYKLIQDSGVDSVNDIPKSGQVYTYDDSLVVDQNVFQRTTLSGIIYATNLGNNGSVYYIIDQNPNSNTNPNNNPTDPYIPPPLNPVNNMYEQVIETTYTAGVDGENVISLTQIDGVTPLGAVRIVQIENETKPMPPAGYLYNSNTSTLSLLPGFEMYAGQTLFILYAKTISA</sequence>
<accession>A0A5B2VX71</accession>
<evidence type="ECO:0000313" key="2">
    <source>
        <dbReference type="Proteomes" id="UP000324611"/>
    </source>
</evidence>
<gene>
    <name evidence="1" type="ORF">F0L74_09720</name>
</gene>
<name>A0A5B2VX71_9BACT</name>
<dbReference type="AlphaFoldDB" id="A0A5B2VX71"/>